<gene>
    <name evidence="1" type="ORF">OU682_07695</name>
</gene>
<dbReference type="InterPro" id="IPR009562">
    <property type="entry name" value="DUF1178"/>
</dbReference>
<dbReference type="PIRSF" id="PIRSF032131">
    <property type="entry name" value="UCP032131"/>
    <property type="match status" value="1"/>
</dbReference>
<sequence length="135" mass="14733">MIRYALRCDQGHDFDGWFRSSEAFETMRTAGHVACTQCGSVTVEKSLMAPAVAAARQAEPAVNPVEAALQTLRQQVEANSDYVGLKFADEARAMHEGRAPTRAIHGEAKIEEARKLIEDGVPVAPLPFVPRQKAN</sequence>
<dbReference type="RefSeq" id="WP_268941484.1">
    <property type="nucleotide sequence ID" value="NZ_JAPTYD010000007.1"/>
</dbReference>
<dbReference type="Pfam" id="PF06676">
    <property type="entry name" value="DUF1178"/>
    <property type="match status" value="1"/>
</dbReference>
<dbReference type="Proteomes" id="UP001149822">
    <property type="component" value="Unassembled WGS sequence"/>
</dbReference>
<proteinExistence type="predicted"/>
<comment type="caution">
    <text evidence="1">The sequence shown here is derived from an EMBL/GenBank/DDBJ whole genome shotgun (WGS) entry which is preliminary data.</text>
</comment>
<protein>
    <submittedName>
        <fullName evidence="1">DUF1178 family protein</fullName>
    </submittedName>
</protein>
<evidence type="ECO:0000313" key="2">
    <source>
        <dbReference type="Proteomes" id="UP001149822"/>
    </source>
</evidence>
<name>A0ABT4J2Z8_9RHOB</name>
<evidence type="ECO:0000313" key="1">
    <source>
        <dbReference type="EMBL" id="MCZ0961500.1"/>
    </source>
</evidence>
<accession>A0ABT4J2Z8</accession>
<organism evidence="1 2">
    <name type="scientific">Paracoccus benzoatiresistens</name>
    <dbReference type="NCBI Taxonomy" id="2997341"/>
    <lineage>
        <taxon>Bacteria</taxon>
        <taxon>Pseudomonadati</taxon>
        <taxon>Pseudomonadota</taxon>
        <taxon>Alphaproteobacteria</taxon>
        <taxon>Rhodobacterales</taxon>
        <taxon>Paracoccaceae</taxon>
        <taxon>Paracoccus</taxon>
    </lineage>
</organism>
<reference evidence="1" key="1">
    <citation type="submission" date="2022-12" db="EMBL/GenBank/DDBJ databases">
        <title>Paracoccus sp. EF6 isolated from a lake water.</title>
        <authorList>
            <person name="Liu H."/>
        </authorList>
    </citation>
    <scope>NUCLEOTIDE SEQUENCE</scope>
    <source>
        <strain evidence="1">EF6</strain>
    </source>
</reference>
<dbReference type="EMBL" id="JAPTYD010000007">
    <property type="protein sequence ID" value="MCZ0961500.1"/>
    <property type="molecule type" value="Genomic_DNA"/>
</dbReference>
<keyword evidence="2" id="KW-1185">Reference proteome</keyword>